<sequence>MLGAFSVNRSGRHHLMSGLNRAGLVSLLRGLVMVIDKEEKRVLLVEDEKGDALLVRKILGKKNGIGGFMSRKM</sequence>
<organism evidence="1">
    <name type="scientific">Candidatus Methanophaga sp. ANME-1 ERB7</name>
    <dbReference type="NCBI Taxonomy" id="2759913"/>
    <lineage>
        <taxon>Archaea</taxon>
        <taxon>Methanobacteriati</taxon>
        <taxon>Methanobacteriota</taxon>
        <taxon>Stenosarchaea group</taxon>
        <taxon>Methanomicrobia</taxon>
        <taxon>Candidatus Methanophagales</taxon>
        <taxon>Candidatus Methanophagaceae</taxon>
        <taxon>Candidatus Methanophaga</taxon>
    </lineage>
</organism>
<reference evidence="1" key="1">
    <citation type="submission" date="2020-06" db="EMBL/GenBank/DDBJ databases">
        <title>Unique genomic features of the anaerobic methanotrophic archaea.</title>
        <authorList>
            <person name="Chadwick G.L."/>
            <person name="Skennerton C.T."/>
            <person name="Laso-Perez R."/>
            <person name="Leu A.O."/>
            <person name="Speth D.R."/>
            <person name="Yu H."/>
            <person name="Morgan-Lang C."/>
            <person name="Hatzenpichler R."/>
            <person name="Goudeau D."/>
            <person name="Malmstrom R."/>
            <person name="Brazelton W.J."/>
            <person name="Woyke T."/>
            <person name="Hallam S.J."/>
            <person name="Tyson G.W."/>
            <person name="Wegener G."/>
            <person name="Boetius A."/>
            <person name="Orphan V."/>
        </authorList>
    </citation>
    <scope>NUCLEOTIDE SEQUENCE</scope>
</reference>
<protein>
    <submittedName>
        <fullName evidence="1">Uncharacterized protein</fullName>
    </submittedName>
</protein>
<evidence type="ECO:0000313" key="1">
    <source>
        <dbReference type="EMBL" id="QNO54582.1"/>
    </source>
</evidence>
<gene>
    <name evidence="1" type="ORF">KENJCFKB_00043</name>
</gene>
<proteinExistence type="predicted"/>
<name>A0A7G9Z2U8_9EURY</name>
<accession>A0A7G9Z2U8</accession>
<dbReference type="AlphaFoldDB" id="A0A7G9Z2U8"/>
<dbReference type="EMBL" id="MT631586">
    <property type="protein sequence ID" value="QNO54582.1"/>
    <property type="molecule type" value="Genomic_DNA"/>
</dbReference>